<accession>A0A3A5LXJ0</accession>
<keyword evidence="2" id="KW-1185">Reference proteome</keyword>
<evidence type="ECO:0000313" key="1">
    <source>
        <dbReference type="EMBL" id="RJT75966.1"/>
    </source>
</evidence>
<reference evidence="1 2" key="1">
    <citation type="submission" date="2018-09" db="EMBL/GenBank/DDBJ databases">
        <title>Novel species of Arthrobacter.</title>
        <authorList>
            <person name="Liu Q."/>
            <person name="Xin Y.-H."/>
        </authorList>
    </citation>
    <scope>NUCLEOTIDE SEQUENCE [LARGE SCALE GENOMIC DNA]</scope>
    <source>
        <strain evidence="1 2">Hz2</strain>
    </source>
</reference>
<proteinExistence type="predicted"/>
<dbReference type="EMBL" id="QZVT01000013">
    <property type="protein sequence ID" value="RJT75966.1"/>
    <property type="molecule type" value="Genomic_DNA"/>
</dbReference>
<dbReference type="Proteomes" id="UP000272560">
    <property type="component" value="Unassembled WGS sequence"/>
</dbReference>
<organism evidence="1 2">
    <name type="scientific">Arthrobacter cheniae</name>
    <dbReference type="NCBI Taxonomy" id="1258888"/>
    <lineage>
        <taxon>Bacteria</taxon>
        <taxon>Bacillati</taxon>
        <taxon>Actinomycetota</taxon>
        <taxon>Actinomycetes</taxon>
        <taxon>Micrococcales</taxon>
        <taxon>Micrococcaceae</taxon>
        <taxon>Arthrobacter</taxon>
    </lineage>
</organism>
<name>A0A3A5LXJ0_9MICC</name>
<gene>
    <name evidence="1" type="ORF">D6T63_17015</name>
</gene>
<protein>
    <submittedName>
        <fullName evidence="1">Uncharacterized protein</fullName>
    </submittedName>
</protein>
<evidence type="ECO:0000313" key="2">
    <source>
        <dbReference type="Proteomes" id="UP000272560"/>
    </source>
</evidence>
<dbReference type="AlphaFoldDB" id="A0A3A5LXJ0"/>
<sequence length="98" mass="11181">MTGLPRERPFPHTDDFGAEVPLCAASRMPQPLLLTCSGFRRECAMQRQLARDLEHHVEYARPQDRANEAMKKVISERTGIPIGLDAAVLCWYSRLCWP</sequence>
<comment type="caution">
    <text evidence="1">The sequence shown here is derived from an EMBL/GenBank/DDBJ whole genome shotgun (WGS) entry which is preliminary data.</text>
</comment>